<dbReference type="Proteomes" id="UP000324222">
    <property type="component" value="Unassembled WGS sequence"/>
</dbReference>
<proteinExistence type="predicted"/>
<protein>
    <submittedName>
        <fullName evidence="1">Uncharacterized protein</fullName>
    </submittedName>
</protein>
<evidence type="ECO:0000313" key="1">
    <source>
        <dbReference type="EMBL" id="MPC87913.1"/>
    </source>
</evidence>
<evidence type="ECO:0000313" key="2">
    <source>
        <dbReference type="Proteomes" id="UP000324222"/>
    </source>
</evidence>
<gene>
    <name evidence="1" type="ORF">E2C01_082793</name>
</gene>
<organism evidence="1 2">
    <name type="scientific">Portunus trituberculatus</name>
    <name type="common">Swimming crab</name>
    <name type="synonym">Neptunus trituberculatus</name>
    <dbReference type="NCBI Taxonomy" id="210409"/>
    <lineage>
        <taxon>Eukaryota</taxon>
        <taxon>Metazoa</taxon>
        <taxon>Ecdysozoa</taxon>
        <taxon>Arthropoda</taxon>
        <taxon>Crustacea</taxon>
        <taxon>Multicrustacea</taxon>
        <taxon>Malacostraca</taxon>
        <taxon>Eumalacostraca</taxon>
        <taxon>Eucarida</taxon>
        <taxon>Decapoda</taxon>
        <taxon>Pleocyemata</taxon>
        <taxon>Brachyura</taxon>
        <taxon>Eubrachyura</taxon>
        <taxon>Portunoidea</taxon>
        <taxon>Portunidae</taxon>
        <taxon>Portuninae</taxon>
        <taxon>Portunus</taxon>
    </lineage>
</organism>
<keyword evidence="2" id="KW-1185">Reference proteome</keyword>
<dbReference type="EMBL" id="VSRR010076005">
    <property type="protein sequence ID" value="MPC87913.1"/>
    <property type="molecule type" value="Genomic_DNA"/>
</dbReference>
<reference evidence="1 2" key="1">
    <citation type="submission" date="2019-05" db="EMBL/GenBank/DDBJ databases">
        <title>Another draft genome of Portunus trituberculatus and its Hox gene families provides insights of decapod evolution.</title>
        <authorList>
            <person name="Jeong J.-H."/>
            <person name="Song I."/>
            <person name="Kim S."/>
            <person name="Choi T."/>
            <person name="Kim D."/>
            <person name="Ryu S."/>
            <person name="Kim W."/>
        </authorList>
    </citation>
    <scope>NUCLEOTIDE SEQUENCE [LARGE SCALE GENOMIC DNA]</scope>
    <source>
        <tissue evidence="1">Muscle</tissue>
    </source>
</reference>
<name>A0A5B7J087_PORTR</name>
<sequence length="64" mass="7208">MPAPLCHALPLSDPSRPLLHIPAPFRPSKATSRHPVLPTITFTGKEQKHWVPVKEICSYFHLLT</sequence>
<dbReference type="AlphaFoldDB" id="A0A5B7J087"/>
<accession>A0A5B7J087</accession>
<comment type="caution">
    <text evidence="1">The sequence shown here is derived from an EMBL/GenBank/DDBJ whole genome shotgun (WGS) entry which is preliminary data.</text>
</comment>